<evidence type="ECO:0000259" key="2">
    <source>
        <dbReference type="PROSITE" id="PS50883"/>
    </source>
</evidence>
<dbReference type="CDD" id="cd01949">
    <property type="entry name" value="GGDEF"/>
    <property type="match status" value="1"/>
</dbReference>
<dbReference type="SMART" id="SM00052">
    <property type="entry name" value="EAL"/>
    <property type="match status" value="1"/>
</dbReference>
<keyword evidence="1" id="KW-0812">Transmembrane</keyword>
<comment type="caution">
    <text evidence="4">The sequence shown here is derived from an EMBL/GenBank/DDBJ whole genome shotgun (WGS) entry which is preliminary data.</text>
</comment>
<dbReference type="Proteomes" id="UP000249590">
    <property type="component" value="Unassembled WGS sequence"/>
</dbReference>
<dbReference type="Pfam" id="PF00990">
    <property type="entry name" value="GGDEF"/>
    <property type="match status" value="1"/>
</dbReference>
<dbReference type="InterPro" id="IPR052155">
    <property type="entry name" value="Biofilm_reg_signaling"/>
</dbReference>
<dbReference type="EMBL" id="QHHQ01000007">
    <property type="protein sequence ID" value="RAH98296.1"/>
    <property type="molecule type" value="Genomic_DNA"/>
</dbReference>
<dbReference type="Pfam" id="PF00563">
    <property type="entry name" value="EAL"/>
    <property type="match status" value="1"/>
</dbReference>
<dbReference type="InterPro" id="IPR035919">
    <property type="entry name" value="EAL_sf"/>
</dbReference>
<dbReference type="InterPro" id="IPR000160">
    <property type="entry name" value="GGDEF_dom"/>
</dbReference>
<feature type="transmembrane region" description="Helical" evidence="1">
    <location>
        <begin position="101"/>
        <end position="121"/>
    </location>
</feature>
<feature type="transmembrane region" description="Helical" evidence="1">
    <location>
        <begin position="72"/>
        <end position="95"/>
    </location>
</feature>
<evidence type="ECO:0000259" key="3">
    <source>
        <dbReference type="PROSITE" id="PS50887"/>
    </source>
</evidence>
<dbReference type="NCBIfam" id="TIGR00254">
    <property type="entry name" value="GGDEF"/>
    <property type="match status" value="1"/>
</dbReference>
<dbReference type="InterPro" id="IPR035965">
    <property type="entry name" value="PAS-like_dom_sf"/>
</dbReference>
<dbReference type="CDD" id="cd01948">
    <property type="entry name" value="EAL"/>
    <property type="match status" value="1"/>
</dbReference>
<feature type="domain" description="GGDEF" evidence="3">
    <location>
        <begin position="419"/>
        <end position="551"/>
    </location>
</feature>
<dbReference type="SUPFAM" id="SSF55073">
    <property type="entry name" value="Nucleotide cyclase"/>
    <property type="match status" value="1"/>
</dbReference>
<evidence type="ECO:0000313" key="5">
    <source>
        <dbReference type="Proteomes" id="UP000249590"/>
    </source>
</evidence>
<dbReference type="PANTHER" id="PTHR44757:SF2">
    <property type="entry name" value="BIOFILM ARCHITECTURE MAINTENANCE PROTEIN MBAA"/>
    <property type="match status" value="1"/>
</dbReference>
<dbReference type="SUPFAM" id="SSF55785">
    <property type="entry name" value="PYP-like sensor domain (PAS domain)"/>
    <property type="match status" value="2"/>
</dbReference>
<keyword evidence="5" id="KW-1185">Reference proteome</keyword>
<dbReference type="Gene3D" id="3.20.20.450">
    <property type="entry name" value="EAL domain"/>
    <property type="match status" value="1"/>
</dbReference>
<reference evidence="4 5" key="1">
    <citation type="submission" date="2018-05" db="EMBL/GenBank/DDBJ databases">
        <title>Acuticoccus sediminis sp. nov., isolated from deep-sea sediment of Indian Ocean.</title>
        <authorList>
            <person name="Liu X."/>
            <person name="Lai Q."/>
            <person name="Du Y."/>
            <person name="Sun F."/>
            <person name="Zhang X."/>
            <person name="Wang S."/>
            <person name="Shao Z."/>
        </authorList>
    </citation>
    <scope>NUCLEOTIDE SEQUENCE [LARGE SCALE GENOMIC DNA]</scope>
    <source>
        <strain evidence="4 5">PTG4-2</strain>
    </source>
</reference>
<protein>
    <recommendedName>
        <fullName evidence="6">EAL domain-containing protein</fullName>
    </recommendedName>
</protein>
<dbReference type="PANTHER" id="PTHR44757">
    <property type="entry name" value="DIGUANYLATE CYCLASE DGCP"/>
    <property type="match status" value="1"/>
</dbReference>
<keyword evidence="1" id="KW-1133">Transmembrane helix</keyword>
<dbReference type="Gene3D" id="3.30.450.20">
    <property type="entry name" value="PAS domain"/>
    <property type="match status" value="1"/>
</dbReference>
<dbReference type="Gene3D" id="3.30.70.270">
    <property type="match status" value="1"/>
</dbReference>
<name>A0A8B2NJ35_9HYPH</name>
<organism evidence="4 5">
    <name type="scientific">Acuticoccus sediminis</name>
    <dbReference type="NCBI Taxonomy" id="2184697"/>
    <lineage>
        <taxon>Bacteria</taxon>
        <taxon>Pseudomonadati</taxon>
        <taxon>Pseudomonadota</taxon>
        <taxon>Alphaproteobacteria</taxon>
        <taxon>Hyphomicrobiales</taxon>
        <taxon>Amorphaceae</taxon>
        <taxon>Acuticoccus</taxon>
    </lineage>
</organism>
<dbReference type="PROSITE" id="PS50887">
    <property type="entry name" value="GGDEF"/>
    <property type="match status" value="1"/>
</dbReference>
<dbReference type="SMART" id="SM00267">
    <property type="entry name" value="GGDEF"/>
    <property type="match status" value="1"/>
</dbReference>
<evidence type="ECO:0000256" key="1">
    <source>
        <dbReference type="SAM" id="Phobius"/>
    </source>
</evidence>
<evidence type="ECO:0000313" key="4">
    <source>
        <dbReference type="EMBL" id="RAH98296.1"/>
    </source>
</evidence>
<dbReference type="AlphaFoldDB" id="A0A8B2NJ35"/>
<dbReference type="Pfam" id="PF13188">
    <property type="entry name" value="PAS_8"/>
    <property type="match status" value="1"/>
</dbReference>
<feature type="domain" description="EAL" evidence="2">
    <location>
        <begin position="560"/>
        <end position="817"/>
    </location>
</feature>
<accession>A0A8B2NJ35</accession>
<sequence length="823" mass="89437">MRSIFASPHASRVEFSHRASDLADGHSRIGRPTRFDVPLRWSGELRHLDPTQKTRPMVDIGRLTRGTSLASGVGFVLALLFGILTPAVLAIVHALSLASVSFDAAIVIAMVAIASITLLAISCRRRLVRISEAIDAIQCSIAIYDESDRLMLGNKRYCEVLGLPPEEMQPGTSYSDIVRRSLVKYLPPDRIEAELARRLTLHQSADGRPADRLYPNNRWERVTKTRLPSGLNVGIAVDVTEYYTLKDQLDMEARRFSALARGAPVGICLVDEHSAIQFVNDALVTMMGADNGEALIESAATFSVDRSEVKSFRGLIARLRTTLAETEVKLDVRGTTRHIIVRKAFVPIADSAGRGAAVSASSAADTAENLLIFVDITKRKTAEARISYLALHDPLTGALNRVAFAEDLDHASAGADMKSPAALIAIDLDRFKPVNDLHGHAVGDELLCRVVERIGAGIPGDCRLYRIGGDEFAVLCPPPSGVNAMAFARTILERLTEPFSIEGSRILIGASVGISSLPSDTDNPQTLIHYADLALYQGKSRGGGTVHAFSPAVLSSADTRRIMEFELAEALENGDIDIVMQPIFGLDREHPLAAETLARWTNRRTGESISPATFIPVAEAANLITRLDLTVFRRAIATYAELTAAGCGFPTLMVNVSVRTLEQCDVVDLVRETLERHGVAGTSVVMEVTENFVIHDAHRLSETMQAISQFGIRFALDDFGIGYTSLRMLADLPVSYLKIDQSFVRDLSNPDHRRQHRIIRAIVELASQLELHVVAEGIEDEATFDQLRELGCELFQGFLLGRPASAAAWSGGKVGVGKGTAAA</sequence>
<dbReference type="Pfam" id="PF12860">
    <property type="entry name" value="PAS_7"/>
    <property type="match status" value="1"/>
</dbReference>
<dbReference type="SUPFAM" id="SSF141868">
    <property type="entry name" value="EAL domain-like"/>
    <property type="match status" value="1"/>
</dbReference>
<proteinExistence type="predicted"/>
<dbReference type="InterPro" id="IPR029787">
    <property type="entry name" value="Nucleotide_cyclase"/>
</dbReference>
<dbReference type="SMART" id="SM00091">
    <property type="entry name" value="PAS"/>
    <property type="match status" value="2"/>
</dbReference>
<evidence type="ECO:0008006" key="6">
    <source>
        <dbReference type="Google" id="ProtNLM"/>
    </source>
</evidence>
<dbReference type="InterPro" id="IPR001633">
    <property type="entry name" value="EAL_dom"/>
</dbReference>
<gene>
    <name evidence="4" type="ORF">DLJ53_26675</name>
</gene>
<dbReference type="InterPro" id="IPR043128">
    <property type="entry name" value="Rev_trsase/Diguanyl_cyclase"/>
</dbReference>
<dbReference type="PROSITE" id="PS50883">
    <property type="entry name" value="EAL"/>
    <property type="match status" value="1"/>
</dbReference>
<dbReference type="InterPro" id="IPR000014">
    <property type="entry name" value="PAS"/>
</dbReference>
<keyword evidence="1" id="KW-0472">Membrane</keyword>